<dbReference type="AlphaFoldDB" id="A0A919P267"/>
<evidence type="ECO:0000313" key="2">
    <source>
        <dbReference type="Proteomes" id="UP000632740"/>
    </source>
</evidence>
<protein>
    <submittedName>
        <fullName evidence="1">Uncharacterized protein</fullName>
    </submittedName>
</protein>
<name>A0A919P267_9CELL</name>
<gene>
    <name evidence="1" type="ORF">Cch01nite_26510</name>
</gene>
<dbReference type="EMBL" id="BONK01000009">
    <property type="protein sequence ID" value="GIG21927.1"/>
    <property type="molecule type" value="Genomic_DNA"/>
</dbReference>
<keyword evidence="2" id="KW-1185">Reference proteome</keyword>
<dbReference type="RefSeq" id="WP_203755477.1">
    <property type="nucleotide sequence ID" value="NZ_BONK01000009.1"/>
</dbReference>
<proteinExistence type="predicted"/>
<reference evidence="1" key="1">
    <citation type="submission" date="2021-01" db="EMBL/GenBank/DDBJ databases">
        <title>Whole genome shotgun sequence of Cellulomonas chitinilytica NBRC 110799.</title>
        <authorList>
            <person name="Komaki H."/>
            <person name="Tamura T."/>
        </authorList>
    </citation>
    <scope>NUCLEOTIDE SEQUENCE</scope>
    <source>
        <strain evidence="1">NBRC 110799</strain>
    </source>
</reference>
<accession>A0A919P267</accession>
<comment type="caution">
    <text evidence="1">The sequence shown here is derived from an EMBL/GenBank/DDBJ whole genome shotgun (WGS) entry which is preliminary data.</text>
</comment>
<evidence type="ECO:0000313" key="1">
    <source>
        <dbReference type="EMBL" id="GIG21927.1"/>
    </source>
</evidence>
<sequence length="127" mass="13657">MTSAVPPPAPELLAIVEECERLGYVHGVDFSVHGVPASFGSELVVLVHGEAGYEVRYRDMGEERVVTAGADLAVARVAFLEEVAWLAAGRGRGPYVGRPSRAEQIAARTTMDEAAAAYYRRIGREPS</sequence>
<organism evidence="1 2">
    <name type="scientific">Cellulomonas chitinilytica</name>
    <dbReference type="NCBI Taxonomy" id="398759"/>
    <lineage>
        <taxon>Bacteria</taxon>
        <taxon>Bacillati</taxon>
        <taxon>Actinomycetota</taxon>
        <taxon>Actinomycetes</taxon>
        <taxon>Micrococcales</taxon>
        <taxon>Cellulomonadaceae</taxon>
        <taxon>Cellulomonas</taxon>
    </lineage>
</organism>
<dbReference type="Proteomes" id="UP000632740">
    <property type="component" value="Unassembled WGS sequence"/>
</dbReference>